<sequence>MTTEQQHFDENAEVKGGSQTVNLIIGWVLISVPLLYGIVTTLQRAVQLFQ</sequence>
<protein>
    <submittedName>
        <fullName evidence="2">Uncharacterized protein</fullName>
    </submittedName>
</protein>
<feature type="transmembrane region" description="Helical" evidence="1">
    <location>
        <begin position="20"/>
        <end position="39"/>
    </location>
</feature>
<keyword evidence="1" id="KW-1133">Transmembrane helix</keyword>
<keyword evidence="1" id="KW-0472">Membrane</keyword>
<dbReference type="RefSeq" id="WP_377459745.1">
    <property type="nucleotide sequence ID" value="NZ_JBHLUB010000030.1"/>
</dbReference>
<reference evidence="2 3" key="1">
    <citation type="submission" date="2024-09" db="EMBL/GenBank/DDBJ databases">
        <authorList>
            <person name="Sun Q."/>
            <person name="Mori K."/>
        </authorList>
    </citation>
    <scope>NUCLEOTIDE SEQUENCE [LARGE SCALE GENOMIC DNA]</scope>
    <source>
        <strain evidence="2 3">NCAIM B.02604</strain>
    </source>
</reference>
<evidence type="ECO:0000313" key="3">
    <source>
        <dbReference type="Proteomes" id="UP001589862"/>
    </source>
</evidence>
<evidence type="ECO:0000256" key="1">
    <source>
        <dbReference type="SAM" id="Phobius"/>
    </source>
</evidence>
<keyword evidence="1" id="KW-0812">Transmembrane</keyword>
<gene>
    <name evidence="2" type="ORF">ACFFFR_09065</name>
</gene>
<accession>A0ABV6PBM4</accession>
<comment type="caution">
    <text evidence="2">The sequence shown here is derived from an EMBL/GenBank/DDBJ whole genome shotgun (WGS) entry which is preliminary data.</text>
</comment>
<name>A0ABV6PBM4_9MICC</name>
<dbReference type="Proteomes" id="UP001589862">
    <property type="component" value="Unassembled WGS sequence"/>
</dbReference>
<organism evidence="2 3">
    <name type="scientific">Micrococcoides hystricis</name>
    <dbReference type="NCBI Taxonomy" id="1572761"/>
    <lineage>
        <taxon>Bacteria</taxon>
        <taxon>Bacillati</taxon>
        <taxon>Actinomycetota</taxon>
        <taxon>Actinomycetes</taxon>
        <taxon>Micrococcales</taxon>
        <taxon>Micrococcaceae</taxon>
        <taxon>Micrococcoides</taxon>
    </lineage>
</organism>
<dbReference type="EMBL" id="JBHLUB010000030">
    <property type="protein sequence ID" value="MFC0582526.1"/>
    <property type="molecule type" value="Genomic_DNA"/>
</dbReference>
<proteinExistence type="predicted"/>
<evidence type="ECO:0000313" key="2">
    <source>
        <dbReference type="EMBL" id="MFC0582526.1"/>
    </source>
</evidence>
<keyword evidence="3" id="KW-1185">Reference proteome</keyword>